<dbReference type="PROSITE" id="PS50057">
    <property type="entry name" value="FERM_3"/>
    <property type="match status" value="1"/>
</dbReference>
<accession>W6UMX2</accession>
<feature type="compositionally biased region" description="Basic and acidic residues" evidence="1">
    <location>
        <begin position="660"/>
        <end position="670"/>
    </location>
</feature>
<dbReference type="AlphaFoldDB" id="W6UMX2"/>
<evidence type="ECO:0000313" key="3">
    <source>
        <dbReference type="EMBL" id="EUB54854.1"/>
    </source>
</evidence>
<dbReference type="InterPro" id="IPR018979">
    <property type="entry name" value="FERM_N"/>
</dbReference>
<organism evidence="3 4">
    <name type="scientific">Echinococcus granulosus</name>
    <name type="common">Hydatid tapeworm</name>
    <dbReference type="NCBI Taxonomy" id="6210"/>
    <lineage>
        <taxon>Eukaryota</taxon>
        <taxon>Metazoa</taxon>
        <taxon>Spiralia</taxon>
        <taxon>Lophotrochozoa</taxon>
        <taxon>Platyhelminthes</taxon>
        <taxon>Cestoda</taxon>
        <taxon>Eucestoda</taxon>
        <taxon>Cyclophyllidea</taxon>
        <taxon>Taeniidae</taxon>
        <taxon>Echinococcus</taxon>
        <taxon>Echinococcus granulosus group</taxon>
    </lineage>
</organism>
<evidence type="ECO:0000256" key="1">
    <source>
        <dbReference type="SAM" id="MobiDB-lite"/>
    </source>
</evidence>
<dbReference type="Gene3D" id="3.10.20.90">
    <property type="entry name" value="Phosphatidylinositol 3-kinase Catalytic Subunit, Chain A, domain 1"/>
    <property type="match status" value="1"/>
</dbReference>
<comment type="caution">
    <text evidence="3">The sequence shown here is derived from an EMBL/GenBank/DDBJ whole genome shotgun (WGS) entry which is preliminary data.</text>
</comment>
<dbReference type="InterPro" id="IPR014352">
    <property type="entry name" value="FERM/acyl-CoA-bd_prot_sf"/>
</dbReference>
<dbReference type="GeneID" id="36346012"/>
<dbReference type="CTD" id="36346012"/>
<feature type="compositionally biased region" description="Basic and acidic residues" evidence="1">
    <location>
        <begin position="607"/>
        <end position="616"/>
    </location>
</feature>
<dbReference type="SUPFAM" id="SSF47031">
    <property type="entry name" value="Second domain of FERM"/>
    <property type="match status" value="1"/>
</dbReference>
<feature type="compositionally biased region" description="Basic and acidic residues" evidence="1">
    <location>
        <begin position="624"/>
        <end position="636"/>
    </location>
</feature>
<name>W6UMX2_ECHGR</name>
<evidence type="ECO:0000313" key="4">
    <source>
        <dbReference type="Proteomes" id="UP000019149"/>
    </source>
</evidence>
<dbReference type="Gene3D" id="2.30.29.30">
    <property type="entry name" value="Pleckstrin-homology domain (PH domain)/Phosphotyrosine-binding domain (PTB)"/>
    <property type="match status" value="1"/>
</dbReference>
<feature type="region of interest" description="Disordered" evidence="1">
    <location>
        <begin position="486"/>
        <end position="521"/>
    </location>
</feature>
<dbReference type="InterPro" id="IPR018980">
    <property type="entry name" value="FERM_PH-like_C"/>
</dbReference>
<sequence>MYNGRSEGMLLFMTASYNYSDCTKPCDYPEMTLRLKGSYSVSAAENPTYRLPFKPITCNVIFLDDKSELFKLDKNVRGQVLIDLVFDFLELLERDFFGLQYNDFNCNPGPILRWLDPTKTLKKQLKGTVTHTLWLRVKFYVPDPLWLQEEFTRYLVYLQVRKDVLNGSLVAPTPILAKMAGLCLQSELGDYSTEDCKPGYVSHIRLVPNQTSGFEAEAAEAHKSFRSYVPASAELKYLYMARRLELYGIHPQEVTDRSRTKLRIGVSAQGLCVFRDARRIFLYVWENVEKIAFSGKTFSVSLKHRPRPASLSKLDATLETSQGAANGKQNFTFTYFFDSAKRAKVFWQSAVTCHAFFRVREPVSSGHAFPTLNGGFQGAPISTTTHLSPSASSPSGFSRFFRLRGTTSHRSFSTGTAGVGLERTMSTLLELRRRSKSIEQGFFRGVSRRFSRRRSIAAPGRTQSVGRLNAYESGDSLGVQSVPSLLDEASPLPKNSSTDLHMTSTPDHDINGPQCLPSTETKPVVVGKNDRAFPRKFRSSVPPLSRVKDYELLPSHNWDLEGEIKSSATDNQNTPPQHRGAGVDMELSSQAAEQAHFSIEYKTSPMPKKEKGKADDSPSINESSPEKNLQKKRDTGSKGATTTREDVVLQRPTAFFPNRPGDHLSEEVRQNSRAGMSLAPKINEEKSPSGVVSHAPAYYTSGSAIMGLAKPQKYS</sequence>
<evidence type="ECO:0000259" key="2">
    <source>
        <dbReference type="PROSITE" id="PS50057"/>
    </source>
</evidence>
<dbReference type="CDD" id="cd14473">
    <property type="entry name" value="FERM_B-lobe"/>
    <property type="match status" value="1"/>
</dbReference>
<dbReference type="GO" id="GO:0005856">
    <property type="term" value="C:cytoskeleton"/>
    <property type="evidence" value="ECO:0007669"/>
    <property type="project" value="TreeGrafter"/>
</dbReference>
<dbReference type="KEGG" id="egl:EGR_10297"/>
<feature type="domain" description="FERM" evidence="2">
    <location>
        <begin position="56"/>
        <end position="361"/>
    </location>
</feature>
<protein>
    <submittedName>
        <fullName evidence="3">Tyrosine-protein phosphatase non-receptor</fullName>
    </submittedName>
</protein>
<dbReference type="RefSeq" id="XP_024346050.1">
    <property type="nucleotide sequence ID" value="XM_024499546.1"/>
</dbReference>
<feature type="region of interest" description="Disordered" evidence="1">
    <location>
        <begin position="599"/>
        <end position="671"/>
    </location>
</feature>
<dbReference type="Pfam" id="PF09380">
    <property type="entry name" value="FERM_C"/>
    <property type="match status" value="1"/>
</dbReference>
<proteinExistence type="predicted"/>
<dbReference type="SUPFAM" id="SSF54236">
    <property type="entry name" value="Ubiquitin-like"/>
    <property type="match status" value="1"/>
</dbReference>
<dbReference type="PROSITE" id="PS00660">
    <property type="entry name" value="FERM_1"/>
    <property type="match status" value="1"/>
</dbReference>
<dbReference type="Pfam" id="PF00373">
    <property type="entry name" value="FERM_M"/>
    <property type="match status" value="1"/>
</dbReference>
<dbReference type="Pfam" id="PF09379">
    <property type="entry name" value="FERM_N"/>
    <property type="match status" value="1"/>
</dbReference>
<dbReference type="InterPro" id="IPR019748">
    <property type="entry name" value="FERM_central"/>
</dbReference>
<dbReference type="Proteomes" id="UP000019149">
    <property type="component" value="Unassembled WGS sequence"/>
</dbReference>
<dbReference type="SUPFAM" id="SSF50729">
    <property type="entry name" value="PH domain-like"/>
    <property type="match status" value="1"/>
</dbReference>
<dbReference type="InterPro" id="IPR019747">
    <property type="entry name" value="FERM_CS"/>
</dbReference>
<dbReference type="InterPro" id="IPR011993">
    <property type="entry name" value="PH-like_dom_sf"/>
</dbReference>
<dbReference type="InterPro" id="IPR035963">
    <property type="entry name" value="FERM_2"/>
</dbReference>
<reference evidence="3 4" key="1">
    <citation type="journal article" date="2013" name="Nat. Genet.">
        <title>The genome of the hydatid tapeworm Echinococcus granulosus.</title>
        <authorList>
            <person name="Zheng H."/>
            <person name="Zhang W."/>
            <person name="Zhang L."/>
            <person name="Zhang Z."/>
            <person name="Li J."/>
            <person name="Lu G."/>
            <person name="Zhu Y."/>
            <person name="Wang Y."/>
            <person name="Huang Y."/>
            <person name="Liu J."/>
            <person name="Kang H."/>
            <person name="Chen J."/>
            <person name="Wang L."/>
            <person name="Chen A."/>
            <person name="Yu S."/>
            <person name="Gao Z."/>
            <person name="Jin L."/>
            <person name="Gu W."/>
            <person name="Wang Z."/>
            <person name="Zhao L."/>
            <person name="Shi B."/>
            <person name="Wen H."/>
            <person name="Lin R."/>
            <person name="Jones M.K."/>
            <person name="Brejova B."/>
            <person name="Vinar T."/>
            <person name="Zhao G."/>
            <person name="McManus D.P."/>
            <person name="Chen Z."/>
            <person name="Zhou Y."/>
            <person name="Wang S."/>
        </authorList>
    </citation>
    <scope>NUCLEOTIDE SEQUENCE [LARGE SCALE GENOMIC DNA]</scope>
</reference>
<feature type="compositionally biased region" description="Polar residues" evidence="1">
    <location>
        <begin position="493"/>
        <end position="505"/>
    </location>
</feature>
<dbReference type="PANTHER" id="PTHR23280">
    <property type="entry name" value="4.1 G PROTEIN"/>
    <property type="match status" value="1"/>
</dbReference>
<dbReference type="PRINTS" id="PR00935">
    <property type="entry name" value="BAND41"/>
</dbReference>
<dbReference type="EMBL" id="APAU02000206">
    <property type="protein sequence ID" value="EUB54854.1"/>
    <property type="molecule type" value="Genomic_DNA"/>
</dbReference>
<dbReference type="SMART" id="SM00295">
    <property type="entry name" value="B41"/>
    <property type="match status" value="1"/>
</dbReference>
<dbReference type="InterPro" id="IPR029071">
    <property type="entry name" value="Ubiquitin-like_domsf"/>
</dbReference>
<dbReference type="STRING" id="6210.W6UMX2"/>
<gene>
    <name evidence="3" type="ORF">EGR_10297</name>
</gene>
<dbReference type="PANTHER" id="PTHR23280:SF21">
    <property type="entry name" value="PROTEIN 4.1 HOMOLOG"/>
    <property type="match status" value="1"/>
</dbReference>
<keyword evidence="4" id="KW-1185">Reference proteome</keyword>
<dbReference type="SMART" id="SM01196">
    <property type="entry name" value="FERM_C"/>
    <property type="match status" value="1"/>
</dbReference>
<dbReference type="InterPro" id="IPR000299">
    <property type="entry name" value="FERM_domain"/>
</dbReference>
<dbReference type="OrthoDB" id="5854685at2759"/>
<dbReference type="Gene3D" id="1.20.80.10">
    <property type="match status" value="1"/>
</dbReference>
<dbReference type="OMA" id="KYLYMAR"/>
<dbReference type="GO" id="GO:0031032">
    <property type="term" value="P:actomyosin structure organization"/>
    <property type="evidence" value="ECO:0007669"/>
    <property type="project" value="TreeGrafter"/>
</dbReference>
<dbReference type="InterPro" id="IPR019749">
    <property type="entry name" value="Band_41_domain"/>
</dbReference>